<evidence type="ECO:0000256" key="5">
    <source>
        <dbReference type="SAM" id="Phobius"/>
    </source>
</evidence>
<keyword evidence="2 5" id="KW-0812">Transmembrane</keyword>
<dbReference type="GO" id="GO:0016020">
    <property type="term" value="C:membrane"/>
    <property type="evidence" value="ECO:0007669"/>
    <property type="project" value="UniProtKB-SubCell"/>
</dbReference>
<feature type="domain" description="MARVEL" evidence="6">
    <location>
        <begin position="9"/>
        <end position="162"/>
    </location>
</feature>
<dbReference type="AlphaFoldDB" id="T4ZYX6"/>
<dbReference type="Proteomes" id="UP000019374">
    <property type="component" value="Unassembled WGS sequence"/>
</dbReference>
<dbReference type="eggNOG" id="ENOG502SSGF">
    <property type="taxonomic scope" value="Eukaryota"/>
</dbReference>
<dbReference type="PANTHER" id="PTHR39608">
    <property type="entry name" value="INTEGRAL MEMBRANE PROTEIN (AFU_ORTHOLOGUE AFUA_5G08640)"/>
    <property type="match status" value="1"/>
</dbReference>
<evidence type="ECO:0000256" key="1">
    <source>
        <dbReference type="ARBA" id="ARBA00004141"/>
    </source>
</evidence>
<dbReference type="EMBL" id="KE654908">
    <property type="protein sequence ID" value="EQK98344.1"/>
    <property type="molecule type" value="Genomic_DNA"/>
</dbReference>
<dbReference type="InterPro" id="IPR008253">
    <property type="entry name" value="Marvel"/>
</dbReference>
<feature type="transmembrane region" description="Helical" evidence="5">
    <location>
        <begin position="44"/>
        <end position="64"/>
    </location>
</feature>
<feature type="transmembrane region" description="Helical" evidence="5">
    <location>
        <begin position="145"/>
        <end position="168"/>
    </location>
</feature>
<reference evidence="7 8" key="1">
    <citation type="journal article" date="2013" name="Chin. Sci. Bull.">
        <title>Genome survey uncovers the secrets of sex and lifestyle in caterpillar fungus.</title>
        <authorList>
            <person name="Hu X."/>
            <person name="Zhang Y."/>
            <person name="Xiao G."/>
            <person name="Zheng P."/>
            <person name="Xia Y."/>
            <person name="Zhang X."/>
            <person name="St Leger R.J."/>
            <person name="Liu X."/>
            <person name="Wang C."/>
        </authorList>
    </citation>
    <scope>NUCLEOTIDE SEQUENCE [LARGE SCALE GENOMIC DNA]</scope>
    <source>
        <strain evidence="8">Co18 / CGMCC 3.14243</strain>
        <tissue evidence="7">Fruit-body</tissue>
    </source>
</reference>
<keyword evidence="3 5" id="KW-1133">Transmembrane helix</keyword>
<sequence length="182" mass="19875">MAALDRIVSMILRAAQIGFAVIVAAIVGAHLHRADSSAWSLARFIYTEVVAGISIFLGLIWLLPFSSALSHWPVDIFVSALWWVAFGLLVNASLAPDAPLPRPGLQRRPIMKQLTLSQLVGTSCGAVFDWQNVAPRGDECGRSKANIAFTFLSAVVWLASAAIGVFWVRRHERRNVAARSRV</sequence>
<evidence type="ECO:0000256" key="4">
    <source>
        <dbReference type="ARBA" id="ARBA00023136"/>
    </source>
</evidence>
<evidence type="ECO:0000259" key="6">
    <source>
        <dbReference type="Pfam" id="PF01284"/>
    </source>
</evidence>
<dbReference type="Pfam" id="PF01284">
    <property type="entry name" value="MARVEL"/>
    <property type="match status" value="1"/>
</dbReference>
<accession>T4ZYX6</accession>
<evidence type="ECO:0000313" key="7">
    <source>
        <dbReference type="EMBL" id="EQK98344.1"/>
    </source>
</evidence>
<name>T4ZYX6_OPHSC</name>
<dbReference type="PANTHER" id="PTHR39608:SF1">
    <property type="entry name" value="INTEGRAL MEMBRANE PROTEIN (AFU_ORTHOLOGUE AFUA_5G08640)"/>
    <property type="match status" value="1"/>
</dbReference>
<gene>
    <name evidence="7" type="ORF">OCS_05941</name>
</gene>
<organism evidence="7 8">
    <name type="scientific">Ophiocordyceps sinensis (strain Co18 / CGMCC 3.14243)</name>
    <name type="common">Yarsagumba caterpillar fungus</name>
    <name type="synonym">Hirsutella sinensis</name>
    <dbReference type="NCBI Taxonomy" id="911162"/>
    <lineage>
        <taxon>Eukaryota</taxon>
        <taxon>Fungi</taxon>
        <taxon>Dikarya</taxon>
        <taxon>Ascomycota</taxon>
        <taxon>Pezizomycotina</taxon>
        <taxon>Sordariomycetes</taxon>
        <taxon>Hypocreomycetidae</taxon>
        <taxon>Hypocreales</taxon>
        <taxon>Ophiocordycipitaceae</taxon>
        <taxon>Ophiocordyceps</taxon>
    </lineage>
</organism>
<evidence type="ECO:0000256" key="2">
    <source>
        <dbReference type="ARBA" id="ARBA00022692"/>
    </source>
</evidence>
<dbReference type="OrthoDB" id="4074965at2759"/>
<feature type="transmembrane region" description="Helical" evidence="5">
    <location>
        <begin position="76"/>
        <end position="94"/>
    </location>
</feature>
<feature type="transmembrane region" description="Helical" evidence="5">
    <location>
        <begin position="12"/>
        <end position="32"/>
    </location>
</feature>
<keyword evidence="4 5" id="KW-0472">Membrane</keyword>
<dbReference type="HOGENOM" id="CLU_079951_2_0_1"/>
<proteinExistence type="predicted"/>
<comment type="subcellular location">
    <subcellularLocation>
        <location evidence="1">Membrane</location>
        <topology evidence="1">Multi-pass membrane protein</topology>
    </subcellularLocation>
</comment>
<evidence type="ECO:0000313" key="8">
    <source>
        <dbReference type="Proteomes" id="UP000019374"/>
    </source>
</evidence>
<protein>
    <submittedName>
        <fullName evidence="7">Integral membrane protein</fullName>
    </submittedName>
</protein>
<evidence type="ECO:0000256" key="3">
    <source>
        <dbReference type="ARBA" id="ARBA00022989"/>
    </source>
</evidence>